<accession>T1KCS6</accession>
<feature type="region of interest" description="Disordered" evidence="1">
    <location>
        <begin position="1"/>
        <end position="28"/>
    </location>
</feature>
<feature type="compositionally biased region" description="Polar residues" evidence="1">
    <location>
        <begin position="101"/>
        <end position="126"/>
    </location>
</feature>
<evidence type="ECO:0000313" key="2">
    <source>
        <dbReference type="EnsemblMetazoa" id="tetur09g00320.1"/>
    </source>
</evidence>
<proteinExistence type="predicted"/>
<feature type="compositionally biased region" description="Basic and acidic residues" evidence="1">
    <location>
        <begin position="89"/>
        <end position="100"/>
    </location>
</feature>
<organism evidence="2 3">
    <name type="scientific">Tetranychus urticae</name>
    <name type="common">Two-spotted spider mite</name>
    <dbReference type="NCBI Taxonomy" id="32264"/>
    <lineage>
        <taxon>Eukaryota</taxon>
        <taxon>Metazoa</taxon>
        <taxon>Ecdysozoa</taxon>
        <taxon>Arthropoda</taxon>
        <taxon>Chelicerata</taxon>
        <taxon>Arachnida</taxon>
        <taxon>Acari</taxon>
        <taxon>Acariformes</taxon>
        <taxon>Trombidiformes</taxon>
        <taxon>Prostigmata</taxon>
        <taxon>Eleutherengona</taxon>
        <taxon>Raphignathae</taxon>
        <taxon>Tetranychoidea</taxon>
        <taxon>Tetranychidae</taxon>
        <taxon>Tetranychus</taxon>
    </lineage>
</organism>
<dbReference type="AlphaFoldDB" id="T1KCS6"/>
<evidence type="ECO:0000256" key="1">
    <source>
        <dbReference type="SAM" id="MobiDB-lite"/>
    </source>
</evidence>
<dbReference type="EnsemblMetazoa" id="tetur09g00320.1">
    <property type="protein sequence ID" value="tetur09g00320.1"/>
    <property type="gene ID" value="tetur09g00320"/>
</dbReference>
<sequence length="201" mass="22325">MEAAANEDSLSDSCSDSDDDENGDSKSVCSTIIRHPFKKRYDIQIKVRVSPSCLLDHIHRVKELEWIEVKPEMPPPIKVPEQSNKKVFKEVAEPREETSKSTDQSDMSLMSSTSDQEIAPSTNSSEIGTLAASRLSAKKSRKIGIQPLQAEQASIAAEITASQMKERQFARAGIKKFSEDNRIKDGIGIHLLLKLVKIVFV</sequence>
<dbReference type="HOGENOM" id="CLU_1361987_0_0_1"/>
<feature type="region of interest" description="Disordered" evidence="1">
    <location>
        <begin position="89"/>
        <end position="126"/>
    </location>
</feature>
<dbReference type="Proteomes" id="UP000015104">
    <property type="component" value="Unassembled WGS sequence"/>
</dbReference>
<reference evidence="2" key="2">
    <citation type="submission" date="2015-06" db="UniProtKB">
        <authorList>
            <consortium name="EnsemblMetazoa"/>
        </authorList>
    </citation>
    <scope>IDENTIFICATION</scope>
</reference>
<keyword evidence="3" id="KW-1185">Reference proteome</keyword>
<evidence type="ECO:0000313" key="3">
    <source>
        <dbReference type="Proteomes" id="UP000015104"/>
    </source>
</evidence>
<dbReference type="EMBL" id="CAEY01001996">
    <property type="status" value="NOT_ANNOTATED_CDS"/>
    <property type="molecule type" value="Genomic_DNA"/>
</dbReference>
<reference evidence="3" key="1">
    <citation type="submission" date="2011-08" db="EMBL/GenBank/DDBJ databases">
        <authorList>
            <person name="Rombauts S."/>
        </authorList>
    </citation>
    <scope>NUCLEOTIDE SEQUENCE</scope>
    <source>
        <strain evidence="3">London</strain>
    </source>
</reference>
<name>T1KCS6_TETUR</name>
<protein>
    <submittedName>
        <fullName evidence="2">Uncharacterized protein</fullName>
    </submittedName>
</protein>